<dbReference type="InterPro" id="IPR011527">
    <property type="entry name" value="ABC1_TM_dom"/>
</dbReference>
<proteinExistence type="predicted"/>
<dbReference type="Gene3D" id="1.20.1560.10">
    <property type="entry name" value="ABC transporter type 1, transmembrane domain"/>
    <property type="match status" value="1"/>
</dbReference>
<dbReference type="PROSITE" id="PS50929">
    <property type="entry name" value="ABC_TM1F"/>
    <property type="match status" value="1"/>
</dbReference>
<keyword evidence="3 8" id="KW-0812">Transmembrane</keyword>
<feature type="transmembrane region" description="Helical" evidence="8">
    <location>
        <begin position="301"/>
        <end position="326"/>
    </location>
</feature>
<evidence type="ECO:0000313" key="12">
    <source>
        <dbReference type="Proteomes" id="UP000824002"/>
    </source>
</evidence>
<evidence type="ECO:0000256" key="7">
    <source>
        <dbReference type="ARBA" id="ARBA00023136"/>
    </source>
</evidence>
<feature type="transmembrane region" description="Helical" evidence="8">
    <location>
        <begin position="431"/>
        <end position="458"/>
    </location>
</feature>
<feature type="transmembrane region" description="Helical" evidence="8">
    <location>
        <begin position="227"/>
        <end position="248"/>
    </location>
</feature>
<comment type="subcellular location">
    <subcellularLocation>
        <location evidence="1">Cell membrane</location>
        <topology evidence="1">Multi-pass membrane protein</topology>
    </subcellularLocation>
</comment>
<dbReference type="PROSITE" id="PS50893">
    <property type="entry name" value="ABC_TRANSPORTER_2"/>
    <property type="match status" value="1"/>
</dbReference>
<evidence type="ECO:0000256" key="8">
    <source>
        <dbReference type="SAM" id="Phobius"/>
    </source>
</evidence>
<feature type="domain" description="ABC transmembrane type-1" evidence="10">
    <location>
        <begin position="188"/>
        <end position="477"/>
    </location>
</feature>
<reference evidence="11" key="1">
    <citation type="submission" date="2020-10" db="EMBL/GenBank/DDBJ databases">
        <authorList>
            <person name="Gilroy R."/>
        </authorList>
    </citation>
    <scope>NUCLEOTIDE SEQUENCE</scope>
    <source>
        <strain evidence="11">CHK199-13235</strain>
    </source>
</reference>
<organism evidence="11 12">
    <name type="scientific">Candidatus Merdivicinus excrementipullorum</name>
    <dbReference type="NCBI Taxonomy" id="2840867"/>
    <lineage>
        <taxon>Bacteria</taxon>
        <taxon>Bacillati</taxon>
        <taxon>Bacillota</taxon>
        <taxon>Clostridia</taxon>
        <taxon>Eubacteriales</taxon>
        <taxon>Oscillospiraceae</taxon>
        <taxon>Oscillospiraceae incertae sedis</taxon>
        <taxon>Candidatus Merdivicinus</taxon>
    </lineage>
</organism>
<dbReference type="GO" id="GO:0015421">
    <property type="term" value="F:ABC-type oligopeptide transporter activity"/>
    <property type="evidence" value="ECO:0007669"/>
    <property type="project" value="TreeGrafter"/>
</dbReference>
<dbReference type="GO" id="GO:0005524">
    <property type="term" value="F:ATP binding"/>
    <property type="evidence" value="ECO:0007669"/>
    <property type="project" value="UniProtKB-KW"/>
</dbReference>
<keyword evidence="5 11" id="KW-0067">ATP-binding</keyword>
<dbReference type="SUPFAM" id="SSF52540">
    <property type="entry name" value="P-loop containing nucleoside triphosphate hydrolases"/>
    <property type="match status" value="1"/>
</dbReference>
<dbReference type="AlphaFoldDB" id="A0A9D1FN88"/>
<dbReference type="Gene3D" id="3.40.50.300">
    <property type="entry name" value="P-loop containing nucleotide triphosphate hydrolases"/>
    <property type="match status" value="1"/>
</dbReference>
<evidence type="ECO:0000259" key="9">
    <source>
        <dbReference type="PROSITE" id="PS50893"/>
    </source>
</evidence>
<dbReference type="Pfam" id="PF00664">
    <property type="entry name" value="ABC_membrane"/>
    <property type="match status" value="1"/>
</dbReference>
<dbReference type="InterPro" id="IPR039421">
    <property type="entry name" value="Type_1_exporter"/>
</dbReference>
<evidence type="ECO:0000259" key="10">
    <source>
        <dbReference type="PROSITE" id="PS50929"/>
    </source>
</evidence>
<dbReference type="FunFam" id="3.40.50.300:FF:000287">
    <property type="entry name" value="Multidrug ABC transporter ATP-binding protein"/>
    <property type="match status" value="1"/>
</dbReference>
<feature type="transmembrane region" description="Helical" evidence="8">
    <location>
        <begin position="332"/>
        <end position="352"/>
    </location>
</feature>
<feature type="transmembrane region" description="Helical" evidence="8">
    <location>
        <begin position="187"/>
        <end position="207"/>
    </location>
</feature>
<dbReference type="PANTHER" id="PTHR43394:SF1">
    <property type="entry name" value="ATP-BINDING CASSETTE SUB-FAMILY B MEMBER 10, MITOCHONDRIAL"/>
    <property type="match status" value="1"/>
</dbReference>
<evidence type="ECO:0000256" key="6">
    <source>
        <dbReference type="ARBA" id="ARBA00022989"/>
    </source>
</evidence>
<evidence type="ECO:0000313" key="11">
    <source>
        <dbReference type="EMBL" id="HIS76802.1"/>
    </source>
</evidence>
<dbReference type="SUPFAM" id="SSF90123">
    <property type="entry name" value="ABC transporter transmembrane region"/>
    <property type="match status" value="1"/>
</dbReference>
<accession>A0A9D1FN88</accession>
<keyword evidence="6 8" id="KW-1133">Transmembrane helix</keyword>
<comment type="caution">
    <text evidence="11">The sequence shown here is derived from an EMBL/GenBank/DDBJ whole genome shotgun (WGS) entry which is preliminary data.</text>
</comment>
<evidence type="ECO:0000256" key="4">
    <source>
        <dbReference type="ARBA" id="ARBA00022741"/>
    </source>
</evidence>
<keyword evidence="2" id="KW-0813">Transport</keyword>
<dbReference type="InterPro" id="IPR003439">
    <property type="entry name" value="ABC_transporter-like_ATP-bd"/>
</dbReference>
<sequence>MFFIELPESVKQAYAERGVSEADIRYTAKADVSKENQYEDIYLALTEYGLCVLWGHEKFVDQKGKETEIRFQVSSYREIPLGDIREIVIDRLYTVSSFIVKTEKEEILVCRLSISFVGLFEKFKSRILAMRDHEPIDDSGLKDEHKCCPKCKRPYPNQERKVCPNCLSSRASFLRLLKEYLSFKKEAALIFVMMLLSSVLTLIVPLFSSQMFYDQVLTPPGDGTGRFYGMLLQMILAIFAIKLFSTAFSSMYGIVLSKISCQVLHNLRVKIFSSMQRLSVNFFASKATGTLMTRIDDDADWLYWFFVDIVPMYIVSGLTLVGLIIVMCTISLPLTLLIFASTLAVGFLITRAEKRLKQLQRKQHRAIRSMKSTVTDSLGGQKVVKSFAREEQEVHRFAGKNQGYWQSRMNIGYYNAAHFPVMRMIYRMSEVVFLGLGAIFAIQGHLTLGGLTALVAYADMTLNCIQYFLNSANPAARAMDSASRMFEILDTEPSVREKENPVRMPKIKGNISARNISFEYEVGRPVIKNVSFDVEAGQMIGLVGKTGAGKSTIINLISRLYDVTEGEITIDGVDIRDIAFEDLRKNIGIVTQETYLFMGTIADNIRYAKPDASLEEVVAAAKAAFAHDFIARFPEGYDTKVGNGGVQLSGGEKQRISITRAILQNPPILILDEATAAMDTQTERNIQTAIEKLRAGKTIISIAHRLSTLRDADRLAVIDDGKLCESGTHQELLEKRGVYFNLHKIQLDSLKFINAGGEPPLA</sequence>
<gene>
    <name evidence="11" type="ORF">IAB51_08340</name>
</gene>
<dbReference type="Proteomes" id="UP000824002">
    <property type="component" value="Unassembled WGS sequence"/>
</dbReference>
<keyword evidence="4" id="KW-0547">Nucleotide-binding</keyword>
<dbReference type="InterPro" id="IPR003593">
    <property type="entry name" value="AAA+_ATPase"/>
</dbReference>
<protein>
    <submittedName>
        <fullName evidence="11">ABC transporter ATP-binding protein</fullName>
    </submittedName>
</protein>
<evidence type="ECO:0000256" key="2">
    <source>
        <dbReference type="ARBA" id="ARBA00022448"/>
    </source>
</evidence>
<dbReference type="Pfam" id="PF00005">
    <property type="entry name" value="ABC_tran"/>
    <property type="match status" value="1"/>
</dbReference>
<dbReference type="SMART" id="SM00382">
    <property type="entry name" value="AAA"/>
    <property type="match status" value="1"/>
</dbReference>
<feature type="domain" description="ABC transporter" evidence="9">
    <location>
        <begin position="511"/>
        <end position="745"/>
    </location>
</feature>
<name>A0A9D1FN88_9FIRM</name>
<evidence type="ECO:0000256" key="5">
    <source>
        <dbReference type="ARBA" id="ARBA00022840"/>
    </source>
</evidence>
<keyword evidence="7 8" id="KW-0472">Membrane</keyword>
<reference evidence="11" key="2">
    <citation type="journal article" date="2021" name="PeerJ">
        <title>Extensive microbial diversity within the chicken gut microbiome revealed by metagenomics and culture.</title>
        <authorList>
            <person name="Gilroy R."/>
            <person name="Ravi A."/>
            <person name="Getino M."/>
            <person name="Pursley I."/>
            <person name="Horton D.L."/>
            <person name="Alikhan N.F."/>
            <person name="Baker D."/>
            <person name="Gharbi K."/>
            <person name="Hall N."/>
            <person name="Watson M."/>
            <person name="Adriaenssens E.M."/>
            <person name="Foster-Nyarko E."/>
            <person name="Jarju S."/>
            <person name="Secka A."/>
            <person name="Antonio M."/>
            <person name="Oren A."/>
            <person name="Chaudhuri R.R."/>
            <person name="La Ragione R."/>
            <person name="Hildebrand F."/>
            <person name="Pallen M.J."/>
        </authorList>
    </citation>
    <scope>NUCLEOTIDE SEQUENCE</scope>
    <source>
        <strain evidence="11">CHK199-13235</strain>
    </source>
</reference>
<dbReference type="EMBL" id="DVJP01000054">
    <property type="protein sequence ID" value="HIS76802.1"/>
    <property type="molecule type" value="Genomic_DNA"/>
</dbReference>
<evidence type="ECO:0000256" key="1">
    <source>
        <dbReference type="ARBA" id="ARBA00004651"/>
    </source>
</evidence>
<dbReference type="InterPro" id="IPR036640">
    <property type="entry name" value="ABC1_TM_sf"/>
</dbReference>
<dbReference type="GO" id="GO:0005886">
    <property type="term" value="C:plasma membrane"/>
    <property type="evidence" value="ECO:0007669"/>
    <property type="project" value="UniProtKB-SubCell"/>
</dbReference>
<dbReference type="PANTHER" id="PTHR43394">
    <property type="entry name" value="ATP-DEPENDENT PERMEASE MDL1, MITOCHONDRIAL"/>
    <property type="match status" value="1"/>
</dbReference>
<evidence type="ECO:0000256" key="3">
    <source>
        <dbReference type="ARBA" id="ARBA00022692"/>
    </source>
</evidence>
<dbReference type="InterPro" id="IPR027417">
    <property type="entry name" value="P-loop_NTPase"/>
</dbReference>
<dbReference type="GO" id="GO:0016887">
    <property type="term" value="F:ATP hydrolysis activity"/>
    <property type="evidence" value="ECO:0007669"/>
    <property type="project" value="InterPro"/>
</dbReference>